<protein>
    <submittedName>
        <fullName evidence="1">Uncharacterized protein</fullName>
    </submittedName>
</protein>
<reference evidence="1" key="1">
    <citation type="submission" date="2022-01" db="EMBL/GenBank/DDBJ databases">
        <authorList>
            <person name="King R."/>
        </authorList>
    </citation>
    <scope>NUCLEOTIDE SEQUENCE</scope>
</reference>
<evidence type="ECO:0000313" key="2">
    <source>
        <dbReference type="Proteomes" id="UP001153636"/>
    </source>
</evidence>
<gene>
    <name evidence="1" type="ORF">PSYICH_LOCUS11294</name>
</gene>
<name>A0A9P0GIC8_9CUCU</name>
<organism evidence="1 2">
    <name type="scientific">Psylliodes chrysocephalus</name>
    <dbReference type="NCBI Taxonomy" id="3402493"/>
    <lineage>
        <taxon>Eukaryota</taxon>
        <taxon>Metazoa</taxon>
        <taxon>Ecdysozoa</taxon>
        <taxon>Arthropoda</taxon>
        <taxon>Hexapoda</taxon>
        <taxon>Insecta</taxon>
        <taxon>Pterygota</taxon>
        <taxon>Neoptera</taxon>
        <taxon>Endopterygota</taxon>
        <taxon>Coleoptera</taxon>
        <taxon>Polyphaga</taxon>
        <taxon>Cucujiformia</taxon>
        <taxon>Chrysomeloidea</taxon>
        <taxon>Chrysomelidae</taxon>
        <taxon>Galerucinae</taxon>
        <taxon>Alticini</taxon>
        <taxon>Psylliodes</taxon>
    </lineage>
</organism>
<dbReference type="AlphaFoldDB" id="A0A9P0GIC8"/>
<keyword evidence="2" id="KW-1185">Reference proteome</keyword>
<sequence length="103" mass="11974">MRKKFLPTLGLVCDTYWISDRSAAAVASGVLKDVGIITTEEYPSKILDKNKVNRERKKFRNTARKEFKSDNRRIRSLKEKKNGRLYEKTVEENISLINEPKSL</sequence>
<accession>A0A9P0GIC8</accession>
<dbReference type="Proteomes" id="UP001153636">
    <property type="component" value="Chromosome 5"/>
</dbReference>
<evidence type="ECO:0000313" key="1">
    <source>
        <dbReference type="EMBL" id="CAH1110825.1"/>
    </source>
</evidence>
<dbReference type="EMBL" id="OV651817">
    <property type="protein sequence ID" value="CAH1110825.1"/>
    <property type="molecule type" value="Genomic_DNA"/>
</dbReference>
<proteinExistence type="predicted"/>
<dbReference type="OrthoDB" id="8058698at2759"/>